<evidence type="ECO:0000313" key="3">
    <source>
        <dbReference type="Proteomes" id="UP000638648"/>
    </source>
</evidence>
<keyword evidence="3" id="KW-1185">Reference proteome</keyword>
<reference evidence="2" key="1">
    <citation type="submission" date="2020-10" db="EMBL/GenBank/DDBJ databases">
        <title>Sequencing the genomes of 1000 actinobacteria strains.</title>
        <authorList>
            <person name="Klenk H.-P."/>
        </authorList>
    </citation>
    <scope>NUCLEOTIDE SEQUENCE</scope>
    <source>
        <strain evidence="2">DSM 45354</strain>
    </source>
</reference>
<sequence>MASCLFDIQCGNLPREADLAALPANWRRLVMSVERRTHCQHCEGRRRTPRGMANTTGAADLTDLADIDQPAMSNWA</sequence>
<comment type="caution">
    <text evidence="2">The sequence shown here is derived from an EMBL/GenBank/DDBJ whole genome shotgun (WGS) entry which is preliminary data.</text>
</comment>
<gene>
    <name evidence="2" type="ORF">HEB94_003432</name>
</gene>
<evidence type="ECO:0000256" key="1">
    <source>
        <dbReference type="SAM" id="MobiDB-lite"/>
    </source>
</evidence>
<name>A0A927MUR8_9ACTN</name>
<dbReference type="AlphaFoldDB" id="A0A927MUR8"/>
<feature type="region of interest" description="Disordered" evidence="1">
    <location>
        <begin position="41"/>
        <end position="76"/>
    </location>
</feature>
<proteinExistence type="predicted"/>
<dbReference type="Proteomes" id="UP000638648">
    <property type="component" value="Unassembled WGS sequence"/>
</dbReference>
<dbReference type="RefSeq" id="WP_192750689.1">
    <property type="nucleotide sequence ID" value="NZ_BAABJL010000147.1"/>
</dbReference>
<protein>
    <submittedName>
        <fullName evidence="2">Uncharacterized protein</fullName>
    </submittedName>
</protein>
<evidence type="ECO:0000313" key="2">
    <source>
        <dbReference type="EMBL" id="MBE1606584.1"/>
    </source>
</evidence>
<organism evidence="2 3">
    <name type="scientific">Actinopolymorpha pittospori</name>
    <dbReference type="NCBI Taxonomy" id="648752"/>
    <lineage>
        <taxon>Bacteria</taxon>
        <taxon>Bacillati</taxon>
        <taxon>Actinomycetota</taxon>
        <taxon>Actinomycetes</taxon>
        <taxon>Propionibacteriales</taxon>
        <taxon>Actinopolymorphaceae</taxon>
        <taxon>Actinopolymorpha</taxon>
    </lineage>
</organism>
<accession>A0A927MUR8</accession>
<dbReference type="EMBL" id="JADBEM010000001">
    <property type="protein sequence ID" value="MBE1606584.1"/>
    <property type="molecule type" value="Genomic_DNA"/>
</dbReference>